<dbReference type="InterPro" id="IPR036291">
    <property type="entry name" value="NAD(P)-bd_dom_sf"/>
</dbReference>
<organism evidence="15">
    <name type="scientific">Leptospirillum ferriphilum</name>
    <dbReference type="NCBI Taxonomy" id="178606"/>
    <lineage>
        <taxon>Bacteria</taxon>
        <taxon>Pseudomonadati</taxon>
        <taxon>Nitrospirota</taxon>
        <taxon>Nitrospiria</taxon>
        <taxon>Nitrospirales</taxon>
        <taxon>Nitrospiraceae</taxon>
        <taxon>Leptospirillum</taxon>
    </lineage>
</organism>
<dbReference type="GO" id="GO:0035999">
    <property type="term" value="P:tetrahydrofolate interconversion"/>
    <property type="evidence" value="ECO:0007669"/>
    <property type="project" value="UniProtKB-UniRule"/>
</dbReference>
<dbReference type="PROSITE" id="PS00767">
    <property type="entry name" value="THF_DHG_CYH_2"/>
    <property type="match status" value="1"/>
</dbReference>
<dbReference type="GO" id="GO:0005829">
    <property type="term" value="C:cytosol"/>
    <property type="evidence" value="ECO:0007669"/>
    <property type="project" value="TreeGrafter"/>
</dbReference>
<dbReference type="InterPro" id="IPR000672">
    <property type="entry name" value="THF_DH/CycHdrlase"/>
</dbReference>
<evidence type="ECO:0000313" key="15">
    <source>
        <dbReference type="EMBL" id="HFT92871.1"/>
    </source>
</evidence>
<evidence type="ECO:0000256" key="9">
    <source>
        <dbReference type="ARBA" id="ARBA00023102"/>
    </source>
</evidence>
<comment type="catalytic activity">
    <reaction evidence="12">
        <text>(6R)-5,10-methenyltetrahydrofolate + H2O = (6R)-10-formyltetrahydrofolate + H(+)</text>
        <dbReference type="Rhea" id="RHEA:23700"/>
        <dbReference type="ChEBI" id="CHEBI:15377"/>
        <dbReference type="ChEBI" id="CHEBI:15378"/>
        <dbReference type="ChEBI" id="CHEBI:57455"/>
        <dbReference type="ChEBI" id="CHEBI:195366"/>
        <dbReference type="EC" id="3.5.4.9"/>
    </reaction>
</comment>
<keyword evidence="5 12" id="KW-0658">Purine biosynthesis</keyword>
<keyword evidence="4 12" id="KW-0028">Amino-acid biosynthesis</keyword>
<keyword evidence="10 12" id="KW-0486">Methionine biosynthesis</keyword>
<feature type="domain" description="Tetrahydrofolate dehydrogenase/cyclohydrolase NAD(P)-binding" evidence="14">
    <location>
        <begin position="140"/>
        <end position="279"/>
    </location>
</feature>
<keyword evidence="11 12" id="KW-0511">Multifunctional enzyme</keyword>
<dbReference type="NCBIfam" id="NF010783">
    <property type="entry name" value="PRK14186.1"/>
    <property type="match status" value="1"/>
</dbReference>
<evidence type="ECO:0000256" key="3">
    <source>
        <dbReference type="ARBA" id="ARBA00022563"/>
    </source>
</evidence>
<evidence type="ECO:0000256" key="5">
    <source>
        <dbReference type="ARBA" id="ARBA00022755"/>
    </source>
</evidence>
<dbReference type="PANTHER" id="PTHR48099:SF5">
    <property type="entry name" value="C-1-TETRAHYDROFOLATE SYNTHASE, CYTOPLASMIC"/>
    <property type="match status" value="1"/>
</dbReference>
<keyword evidence="9 12" id="KW-0368">Histidine biosynthesis</keyword>
<evidence type="ECO:0000256" key="6">
    <source>
        <dbReference type="ARBA" id="ARBA00022801"/>
    </source>
</evidence>
<keyword evidence="7 12" id="KW-0521">NADP</keyword>
<dbReference type="Pfam" id="PF02882">
    <property type="entry name" value="THF_DHG_CYH_C"/>
    <property type="match status" value="1"/>
</dbReference>
<dbReference type="GO" id="GO:0004477">
    <property type="term" value="F:methenyltetrahydrofolate cyclohydrolase activity"/>
    <property type="evidence" value="ECO:0007669"/>
    <property type="project" value="UniProtKB-UniRule"/>
</dbReference>
<sequence length="294" mass="31592">MSTVILNGRELSQTLFEEQKKKVEDLVRLKGRPPGLAVVLVGQDPASETYVRNKRAACKKVGIHAPDINLPPDVPQAELVHRIDSLNRDPSIDGILVQLPLPSGLSKDEVLYRIDPDKDVDGFHPLNVGKMLIGLETLTPCTPTGIMTLLDRNGIRISGKNAVVLGRSLIVGKPMALLLMARDATVTVCHSRTVHLQEETRRADILVAAMGKPLMVTADFIKPGAVVIDVGISRTADGKLVGDVDYASVFPVASAITPVPGGVGPMTIATLLENTIRAFCFREGIPLQPARKNA</sequence>
<comment type="similarity">
    <text evidence="12">Belongs to the tetrahydrofolate dehydrogenase/cyclohydrolase family.</text>
</comment>
<dbReference type="SUPFAM" id="SSF53223">
    <property type="entry name" value="Aminoacid dehydrogenase-like, N-terminal domain"/>
    <property type="match status" value="1"/>
</dbReference>
<dbReference type="FunFam" id="3.40.50.10860:FF:000005">
    <property type="entry name" value="C-1-tetrahydrofolate synthase, cytoplasmic, putative"/>
    <property type="match status" value="1"/>
</dbReference>
<dbReference type="PANTHER" id="PTHR48099">
    <property type="entry name" value="C-1-TETRAHYDROFOLATE SYNTHASE, CYTOPLASMIC-RELATED"/>
    <property type="match status" value="1"/>
</dbReference>
<dbReference type="InterPro" id="IPR020630">
    <property type="entry name" value="THF_DH/CycHdrlase_cat_dom"/>
</dbReference>
<dbReference type="InterPro" id="IPR046346">
    <property type="entry name" value="Aminoacid_DH-like_N_sf"/>
</dbReference>
<evidence type="ECO:0000256" key="10">
    <source>
        <dbReference type="ARBA" id="ARBA00023167"/>
    </source>
</evidence>
<name>A0A7C3QT22_9BACT</name>
<proteinExistence type="inferred from homology"/>
<dbReference type="PROSITE" id="PS00766">
    <property type="entry name" value="THF_DHG_CYH_1"/>
    <property type="match status" value="1"/>
</dbReference>
<dbReference type="GO" id="GO:0004488">
    <property type="term" value="F:methylenetetrahydrofolate dehydrogenase (NADP+) activity"/>
    <property type="evidence" value="ECO:0007669"/>
    <property type="project" value="UniProtKB-UniRule"/>
</dbReference>
<dbReference type="GO" id="GO:0009086">
    <property type="term" value="P:methionine biosynthetic process"/>
    <property type="evidence" value="ECO:0007669"/>
    <property type="project" value="UniProtKB-KW"/>
</dbReference>
<dbReference type="HAMAP" id="MF_01576">
    <property type="entry name" value="THF_DHG_CYH"/>
    <property type="match status" value="1"/>
</dbReference>
<evidence type="ECO:0000259" key="13">
    <source>
        <dbReference type="Pfam" id="PF00763"/>
    </source>
</evidence>
<dbReference type="PRINTS" id="PR00085">
    <property type="entry name" value="THFDHDRGNASE"/>
</dbReference>
<dbReference type="GO" id="GO:0006164">
    <property type="term" value="P:purine nucleotide biosynthetic process"/>
    <property type="evidence" value="ECO:0007669"/>
    <property type="project" value="UniProtKB-KW"/>
</dbReference>
<comment type="pathway">
    <text evidence="1 12">One-carbon metabolism; tetrahydrofolate interconversion.</text>
</comment>
<evidence type="ECO:0000256" key="2">
    <source>
        <dbReference type="ARBA" id="ARBA00011738"/>
    </source>
</evidence>
<evidence type="ECO:0000256" key="11">
    <source>
        <dbReference type="ARBA" id="ARBA00023268"/>
    </source>
</evidence>
<evidence type="ECO:0000256" key="12">
    <source>
        <dbReference type="HAMAP-Rule" id="MF_01576"/>
    </source>
</evidence>
<dbReference type="FunFam" id="3.40.50.720:FF:000094">
    <property type="entry name" value="Bifunctional protein FolD"/>
    <property type="match status" value="1"/>
</dbReference>
<reference evidence="15" key="1">
    <citation type="journal article" date="2020" name="mSystems">
        <title>Genome- and Community-Level Interaction Insights into Carbon Utilization and Element Cycling Functions of Hydrothermarchaeota in Hydrothermal Sediment.</title>
        <authorList>
            <person name="Zhou Z."/>
            <person name="Liu Y."/>
            <person name="Xu W."/>
            <person name="Pan J."/>
            <person name="Luo Z.H."/>
            <person name="Li M."/>
        </authorList>
    </citation>
    <scope>NUCLEOTIDE SEQUENCE [LARGE SCALE GENOMIC DNA]</scope>
    <source>
        <strain evidence="15">SpSt-902</strain>
    </source>
</reference>
<feature type="domain" description="Tetrahydrofolate dehydrogenase/cyclohydrolase catalytic" evidence="13">
    <location>
        <begin position="6"/>
        <end position="121"/>
    </location>
</feature>
<evidence type="ECO:0000256" key="4">
    <source>
        <dbReference type="ARBA" id="ARBA00022605"/>
    </source>
</evidence>
<evidence type="ECO:0000256" key="8">
    <source>
        <dbReference type="ARBA" id="ARBA00023002"/>
    </source>
</evidence>
<evidence type="ECO:0000256" key="1">
    <source>
        <dbReference type="ARBA" id="ARBA00004777"/>
    </source>
</evidence>
<dbReference type="EMBL" id="DTMM01000064">
    <property type="protein sequence ID" value="HFT92871.1"/>
    <property type="molecule type" value="Genomic_DNA"/>
</dbReference>
<comment type="caution">
    <text evidence="15">The sequence shown here is derived from an EMBL/GenBank/DDBJ whole genome shotgun (WGS) entry which is preliminary data.</text>
</comment>
<dbReference type="Gene3D" id="3.40.50.10860">
    <property type="entry name" value="Leucine Dehydrogenase, chain A, domain 1"/>
    <property type="match status" value="1"/>
</dbReference>
<dbReference type="GO" id="GO:0000105">
    <property type="term" value="P:L-histidine biosynthetic process"/>
    <property type="evidence" value="ECO:0007669"/>
    <property type="project" value="UniProtKB-KW"/>
</dbReference>
<dbReference type="InterPro" id="IPR020867">
    <property type="entry name" value="THF_DH/CycHdrlase_CS"/>
</dbReference>
<keyword evidence="8 12" id="KW-0560">Oxidoreductase</keyword>
<accession>A0A7C3QT22</accession>
<comment type="function">
    <text evidence="12">Catalyzes the oxidation of 5,10-methylenetetrahydrofolate to 5,10-methenyltetrahydrofolate and then the hydrolysis of 5,10-methenyltetrahydrofolate to 10-formyltetrahydrofolate.</text>
</comment>
<comment type="catalytic activity">
    <reaction evidence="12">
        <text>(6R)-5,10-methylene-5,6,7,8-tetrahydrofolate + NADP(+) = (6R)-5,10-methenyltetrahydrofolate + NADPH</text>
        <dbReference type="Rhea" id="RHEA:22812"/>
        <dbReference type="ChEBI" id="CHEBI:15636"/>
        <dbReference type="ChEBI" id="CHEBI:57455"/>
        <dbReference type="ChEBI" id="CHEBI:57783"/>
        <dbReference type="ChEBI" id="CHEBI:58349"/>
        <dbReference type="EC" id="1.5.1.5"/>
    </reaction>
</comment>
<keyword evidence="6 12" id="KW-0378">Hydrolase</keyword>
<dbReference type="InterPro" id="IPR020631">
    <property type="entry name" value="THF_DH/CycHdrlase_NAD-bd_dom"/>
</dbReference>
<feature type="binding site" evidence="12">
    <location>
        <position position="232"/>
    </location>
    <ligand>
        <name>NADP(+)</name>
        <dbReference type="ChEBI" id="CHEBI:58349"/>
    </ligand>
</feature>
<dbReference type="UniPathway" id="UPA00193"/>
<dbReference type="NCBIfam" id="NF008058">
    <property type="entry name" value="PRK10792.1"/>
    <property type="match status" value="1"/>
</dbReference>
<dbReference type="EC" id="1.5.1.5" evidence="12"/>
<evidence type="ECO:0000259" key="14">
    <source>
        <dbReference type="Pfam" id="PF02882"/>
    </source>
</evidence>
<feature type="binding site" evidence="12">
    <location>
        <begin position="166"/>
        <end position="168"/>
    </location>
    <ligand>
        <name>NADP(+)</name>
        <dbReference type="ChEBI" id="CHEBI:58349"/>
    </ligand>
</feature>
<comment type="caution">
    <text evidence="12">Lacks conserved residue(s) required for the propagation of feature annotation.</text>
</comment>
<dbReference type="AlphaFoldDB" id="A0A7C3QT22"/>
<protein>
    <recommendedName>
        <fullName evidence="12">Bifunctional protein FolD</fullName>
    </recommendedName>
    <domain>
        <recommendedName>
            <fullName evidence="12">Methylenetetrahydrofolate dehydrogenase</fullName>
            <ecNumber evidence="12">1.5.1.5</ecNumber>
        </recommendedName>
    </domain>
    <domain>
        <recommendedName>
            <fullName evidence="12">Methenyltetrahydrofolate cyclohydrolase</fullName>
            <ecNumber evidence="12">3.5.4.9</ecNumber>
        </recommendedName>
    </domain>
</protein>
<dbReference type="SUPFAM" id="SSF51735">
    <property type="entry name" value="NAD(P)-binding Rossmann-fold domains"/>
    <property type="match status" value="1"/>
</dbReference>
<gene>
    <name evidence="12 15" type="primary">folD</name>
    <name evidence="15" type="ORF">ENX03_02795</name>
</gene>
<evidence type="ECO:0000256" key="7">
    <source>
        <dbReference type="ARBA" id="ARBA00022857"/>
    </source>
</evidence>
<dbReference type="Gene3D" id="3.40.50.720">
    <property type="entry name" value="NAD(P)-binding Rossmann-like Domain"/>
    <property type="match status" value="1"/>
</dbReference>
<dbReference type="EC" id="3.5.4.9" evidence="12"/>
<dbReference type="CDD" id="cd01080">
    <property type="entry name" value="NAD_bind_m-THF_DH_Cyclohyd"/>
    <property type="match status" value="1"/>
</dbReference>
<dbReference type="Pfam" id="PF00763">
    <property type="entry name" value="THF_DHG_CYH"/>
    <property type="match status" value="1"/>
</dbReference>
<comment type="subunit">
    <text evidence="2 12">Homodimer.</text>
</comment>
<keyword evidence="3 12" id="KW-0554">One-carbon metabolism</keyword>